<dbReference type="EMBL" id="BPLR01004810">
    <property type="protein sequence ID" value="GIX97696.1"/>
    <property type="molecule type" value="Genomic_DNA"/>
</dbReference>
<comment type="caution">
    <text evidence="2">The sequence shown here is derived from an EMBL/GenBank/DDBJ whole genome shotgun (WGS) entry which is preliminary data.</text>
</comment>
<reference evidence="2 3" key="1">
    <citation type="submission" date="2021-06" db="EMBL/GenBank/DDBJ databases">
        <title>Caerostris extrusa draft genome.</title>
        <authorList>
            <person name="Kono N."/>
            <person name="Arakawa K."/>
        </authorList>
    </citation>
    <scope>NUCLEOTIDE SEQUENCE [LARGE SCALE GENOMIC DNA]</scope>
</reference>
<evidence type="ECO:0000256" key="1">
    <source>
        <dbReference type="SAM" id="MobiDB-lite"/>
    </source>
</evidence>
<dbReference type="Proteomes" id="UP001054945">
    <property type="component" value="Unassembled WGS sequence"/>
</dbReference>
<feature type="compositionally biased region" description="Basic and acidic residues" evidence="1">
    <location>
        <begin position="34"/>
        <end position="55"/>
    </location>
</feature>
<name>A0AAV4PKV0_CAEEX</name>
<sequence>MTHLLQLADNPFQNFYSHLLLLVVSVQPQELILDGEHPESDDGHHKHARKEHEVQNGHPRKALPLLGTTAHGRVGGIGGGALGTGVDNTLPVLSPRARHAQDLLFGLPQLDIVLWRRFGTVVWRLRRRVLLFGSSRTVTLVFGALFAFGGRTRFHGALLLIG</sequence>
<keyword evidence="3" id="KW-1185">Reference proteome</keyword>
<protein>
    <recommendedName>
        <fullName evidence="4">Secreted protein</fullName>
    </recommendedName>
</protein>
<feature type="region of interest" description="Disordered" evidence="1">
    <location>
        <begin position="34"/>
        <end position="62"/>
    </location>
</feature>
<proteinExistence type="predicted"/>
<organism evidence="2 3">
    <name type="scientific">Caerostris extrusa</name>
    <name type="common">Bark spider</name>
    <name type="synonym">Caerostris bankana</name>
    <dbReference type="NCBI Taxonomy" id="172846"/>
    <lineage>
        <taxon>Eukaryota</taxon>
        <taxon>Metazoa</taxon>
        <taxon>Ecdysozoa</taxon>
        <taxon>Arthropoda</taxon>
        <taxon>Chelicerata</taxon>
        <taxon>Arachnida</taxon>
        <taxon>Araneae</taxon>
        <taxon>Araneomorphae</taxon>
        <taxon>Entelegynae</taxon>
        <taxon>Araneoidea</taxon>
        <taxon>Araneidae</taxon>
        <taxon>Caerostris</taxon>
    </lineage>
</organism>
<gene>
    <name evidence="2" type="ORF">CEXT_135951</name>
</gene>
<accession>A0AAV4PKV0</accession>
<evidence type="ECO:0000313" key="3">
    <source>
        <dbReference type="Proteomes" id="UP001054945"/>
    </source>
</evidence>
<dbReference type="AlphaFoldDB" id="A0AAV4PKV0"/>
<evidence type="ECO:0008006" key="4">
    <source>
        <dbReference type="Google" id="ProtNLM"/>
    </source>
</evidence>
<evidence type="ECO:0000313" key="2">
    <source>
        <dbReference type="EMBL" id="GIX97696.1"/>
    </source>
</evidence>